<keyword evidence="6" id="KW-0418">Kinase</keyword>
<dbReference type="InterPro" id="IPR036890">
    <property type="entry name" value="HATPase_C_sf"/>
</dbReference>
<evidence type="ECO:0000256" key="2">
    <source>
        <dbReference type="ARBA" id="ARBA00012438"/>
    </source>
</evidence>
<evidence type="ECO:0000256" key="4">
    <source>
        <dbReference type="ARBA" id="ARBA00022679"/>
    </source>
</evidence>
<proteinExistence type="predicted"/>
<dbReference type="GO" id="GO:0005524">
    <property type="term" value="F:ATP binding"/>
    <property type="evidence" value="ECO:0007669"/>
    <property type="project" value="UniProtKB-KW"/>
</dbReference>
<feature type="domain" description="Histidine kinase" evidence="9">
    <location>
        <begin position="9"/>
        <end position="215"/>
    </location>
</feature>
<dbReference type="PANTHER" id="PTHR43065">
    <property type="entry name" value="SENSOR HISTIDINE KINASE"/>
    <property type="match status" value="1"/>
</dbReference>
<dbReference type="Gene3D" id="3.30.565.10">
    <property type="entry name" value="Histidine kinase-like ATPase, C-terminal domain"/>
    <property type="match status" value="1"/>
</dbReference>
<protein>
    <recommendedName>
        <fullName evidence="2">histidine kinase</fullName>
        <ecNumber evidence="2">2.7.13.3</ecNumber>
    </recommendedName>
</protein>
<accession>A0ABR7IBI5</accession>
<organism evidence="10 11">
    <name type="scientific">Roseburia yibonii</name>
    <dbReference type="NCBI Taxonomy" id="2763063"/>
    <lineage>
        <taxon>Bacteria</taxon>
        <taxon>Bacillati</taxon>
        <taxon>Bacillota</taxon>
        <taxon>Clostridia</taxon>
        <taxon>Lachnospirales</taxon>
        <taxon>Lachnospiraceae</taxon>
        <taxon>Roseburia</taxon>
    </lineage>
</organism>
<keyword evidence="4" id="KW-0808">Transferase</keyword>
<evidence type="ECO:0000313" key="10">
    <source>
        <dbReference type="EMBL" id="MBC5754251.1"/>
    </source>
</evidence>
<dbReference type="EC" id="2.7.13.3" evidence="2"/>
<evidence type="ECO:0000259" key="9">
    <source>
        <dbReference type="PROSITE" id="PS50109"/>
    </source>
</evidence>
<evidence type="ECO:0000256" key="7">
    <source>
        <dbReference type="ARBA" id="ARBA00022840"/>
    </source>
</evidence>
<name>A0ABR7IBI5_9FIRM</name>
<keyword evidence="5" id="KW-0547">Nucleotide-binding</keyword>
<evidence type="ECO:0000256" key="3">
    <source>
        <dbReference type="ARBA" id="ARBA00022553"/>
    </source>
</evidence>
<evidence type="ECO:0000256" key="8">
    <source>
        <dbReference type="ARBA" id="ARBA00023012"/>
    </source>
</evidence>
<dbReference type="PROSITE" id="PS50109">
    <property type="entry name" value="HIS_KIN"/>
    <property type="match status" value="1"/>
</dbReference>
<gene>
    <name evidence="10" type="ORF">H8Z76_09555</name>
</gene>
<evidence type="ECO:0000256" key="6">
    <source>
        <dbReference type="ARBA" id="ARBA00022777"/>
    </source>
</evidence>
<keyword evidence="11" id="KW-1185">Reference proteome</keyword>
<dbReference type="Proteomes" id="UP000621540">
    <property type="component" value="Unassembled WGS sequence"/>
</dbReference>
<reference evidence="10 11" key="1">
    <citation type="submission" date="2020-08" db="EMBL/GenBank/DDBJ databases">
        <title>Genome public.</title>
        <authorList>
            <person name="Liu C."/>
            <person name="Sun Q."/>
        </authorList>
    </citation>
    <scope>NUCLEOTIDE SEQUENCE [LARGE SCALE GENOMIC DNA]</scope>
    <source>
        <strain evidence="10 11">BX0805</strain>
    </source>
</reference>
<dbReference type="PRINTS" id="PR00344">
    <property type="entry name" value="BCTRLSENSOR"/>
</dbReference>
<comment type="caution">
    <text evidence="10">The sequence shown here is derived from an EMBL/GenBank/DDBJ whole genome shotgun (WGS) entry which is preliminary data.</text>
</comment>
<evidence type="ECO:0000256" key="5">
    <source>
        <dbReference type="ARBA" id="ARBA00022741"/>
    </source>
</evidence>
<dbReference type="Pfam" id="PF02518">
    <property type="entry name" value="HATPase_c"/>
    <property type="match status" value="1"/>
</dbReference>
<dbReference type="EMBL" id="JACOQH010000006">
    <property type="protein sequence ID" value="MBC5754251.1"/>
    <property type="molecule type" value="Genomic_DNA"/>
</dbReference>
<dbReference type="PANTHER" id="PTHR43065:SF10">
    <property type="entry name" value="PEROXIDE STRESS-ACTIVATED HISTIDINE KINASE MAK3"/>
    <property type="match status" value="1"/>
</dbReference>
<comment type="catalytic activity">
    <reaction evidence="1">
        <text>ATP + protein L-histidine = ADP + protein N-phospho-L-histidine.</text>
        <dbReference type="EC" id="2.7.13.3"/>
    </reaction>
</comment>
<dbReference type="InterPro" id="IPR003594">
    <property type="entry name" value="HATPase_dom"/>
</dbReference>
<dbReference type="InterPro" id="IPR004358">
    <property type="entry name" value="Sig_transdc_His_kin-like_C"/>
</dbReference>
<dbReference type="InterPro" id="IPR005467">
    <property type="entry name" value="His_kinase_dom"/>
</dbReference>
<evidence type="ECO:0000256" key="1">
    <source>
        <dbReference type="ARBA" id="ARBA00000085"/>
    </source>
</evidence>
<keyword evidence="7 10" id="KW-0067">ATP-binding</keyword>
<dbReference type="SMART" id="SM00387">
    <property type="entry name" value="HATPase_c"/>
    <property type="match status" value="1"/>
</dbReference>
<dbReference type="RefSeq" id="WP_186982344.1">
    <property type="nucleotide sequence ID" value="NZ_JACOQH010000006.1"/>
</dbReference>
<keyword evidence="8" id="KW-0902">Two-component regulatory system</keyword>
<evidence type="ECO:0000313" key="11">
    <source>
        <dbReference type="Proteomes" id="UP000621540"/>
    </source>
</evidence>
<dbReference type="SUPFAM" id="SSF55874">
    <property type="entry name" value="ATPase domain of HSP90 chaperone/DNA topoisomerase II/histidine kinase"/>
    <property type="match status" value="1"/>
</dbReference>
<keyword evidence="3" id="KW-0597">Phosphoprotein</keyword>
<sequence>MLTTLDYMKIFHETKNSVTLINSSLQLIEKKHPDVAAYPLWKDTMQEVTYLKNLIAELSLSRTGYPLNLSLVAPADFIREISDAIHNLSFSQNFVCKTTLEENLPPIFIDSLRLKQALINLLKNSYEAMGETGTVILNVFRKDDFIDIELTDFGGGIPDTTKDNLFEIFTTSKEYGTGLGLPIARQIIEDHSGRLLFESRPGDGCTFSILLPVNPGS</sequence>